<reference evidence="1" key="1">
    <citation type="submission" date="2021-06" db="EMBL/GenBank/DDBJ databases">
        <authorList>
            <person name="Kallberg Y."/>
            <person name="Tangrot J."/>
            <person name="Rosling A."/>
        </authorList>
    </citation>
    <scope>NUCLEOTIDE SEQUENCE</scope>
    <source>
        <strain evidence="1">CL356</strain>
    </source>
</reference>
<name>A0ACA9MKQ8_9GLOM</name>
<evidence type="ECO:0000313" key="2">
    <source>
        <dbReference type="Proteomes" id="UP000789525"/>
    </source>
</evidence>
<gene>
    <name evidence="1" type="ORF">ACOLOM_LOCUS6604</name>
</gene>
<organism evidence="1 2">
    <name type="scientific">Acaulospora colombiana</name>
    <dbReference type="NCBI Taxonomy" id="27376"/>
    <lineage>
        <taxon>Eukaryota</taxon>
        <taxon>Fungi</taxon>
        <taxon>Fungi incertae sedis</taxon>
        <taxon>Mucoromycota</taxon>
        <taxon>Glomeromycotina</taxon>
        <taxon>Glomeromycetes</taxon>
        <taxon>Diversisporales</taxon>
        <taxon>Acaulosporaceae</taxon>
        <taxon>Acaulospora</taxon>
    </lineage>
</organism>
<accession>A0ACA9MKQ8</accession>
<dbReference type="EMBL" id="CAJVPT010013760">
    <property type="protein sequence ID" value="CAG8598765.1"/>
    <property type="molecule type" value="Genomic_DNA"/>
</dbReference>
<proteinExistence type="predicted"/>
<sequence length="316" mass="33591">MNKEEIDHPQTAQAPRFKASIQPPTAPPTRTSFGLAAIAPPPSASPFKQSFGSSVTAEPPSRPLRASAVPTLPTIRTQNISGSQNKKEKRRPPPLKDVTPTVPFPSIQLTTDEPIATNPPTLSRHSSNSSQRSAILPSATPTAPKPSIATATSPRTRRLSQRISSLVPFPVKNALAAISSVVPRSPAPNGAGKAAPTPSASQTLFIFPPSPRTRGTSTPATLTLTSTPLPSAGFGSILTPRAGLFRRRTDSRARALGYRTFLALALLAVLRFPVTSLSFAQGLCKSCFRILLVSNPQPGRAESYSKISDNFFLAYR</sequence>
<comment type="caution">
    <text evidence="1">The sequence shown here is derived from an EMBL/GenBank/DDBJ whole genome shotgun (WGS) entry which is preliminary data.</text>
</comment>
<feature type="non-terminal residue" evidence="1">
    <location>
        <position position="316"/>
    </location>
</feature>
<evidence type="ECO:0000313" key="1">
    <source>
        <dbReference type="EMBL" id="CAG8598765.1"/>
    </source>
</evidence>
<dbReference type="Proteomes" id="UP000789525">
    <property type="component" value="Unassembled WGS sequence"/>
</dbReference>
<keyword evidence="2" id="KW-1185">Reference proteome</keyword>
<protein>
    <submittedName>
        <fullName evidence="1">11752_t:CDS:1</fullName>
    </submittedName>
</protein>